<organism evidence="2 3">
    <name type="scientific">Eragrostis curvula</name>
    <name type="common">weeping love grass</name>
    <dbReference type="NCBI Taxonomy" id="38414"/>
    <lineage>
        <taxon>Eukaryota</taxon>
        <taxon>Viridiplantae</taxon>
        <taxon>Streptophyta</taxon>
        <taxon>Embryophyta</taxon>
        <taxon>Tracheophyta</taxon>
        <taxon>Spermatophyta</taxon>
        <taxon>Magnoliopsida</taxon>
        <taxon>Liliopsida</taxon>
        <taxon>Poales</taxon>
        <taxon>Poaceae</taxon>
        <taxon>PACMAD clade</taxon>
        <taxon>Chloridoideae</taxon>
        <taxon>Eragrostideae</taxon>
        <taxon>Eragrostidinae</taxon>
        <taxon>Eragrostis</taxon>
    </lineage>
</organism>
<proteinExistence type="predicted"/>
<gene>
    <name evidence="2" type="ORF">EJB05_13077</name>
</gene>
<feature type="non-terminal residue" evidence="2">
    <location>
        <position position="1"/>
    </location>
</feature>
<feature type="compositionally biased region" description="Basic and acidic residues" evidence="1">
    <location>
        <begin position="1"/>
        <end position="16"/>
    </location>
</feature>
<dbReference type="Gramene" id="TVU39646">
    <property type="protein sequence ID" value="TVU39646"/>
    <property type="gene ID" value="EJB05_13077"/>
</dbReference>
<keyword evidence="3" id="KW-1185">Reference proteome</keyword>
<reference evidence="2 3" key="1">
    <citation type="journal article" date="2019" name="Sci. Rep.">
        <title>A high-quality genome of Eragrostis curvula grass provides insights into Poaceae evolution and supports new strategies to enhance forage quality.</title>
        <authorList>
            <person name="Carballo J."/>
            <person name="Santos B.A.C.M."/>
            <person name="Zappacosta D."/>
            <person name="Garbus I."/>
            <person name="Selva J.P."/>
            <person name="Gallo C.A."/>
            <person name="Diaz A."/>
            <person name="Albertini E."/>
            <person name="Caccamo M."/>
            <person name="Echenique V."/>
        </authorList>
    </citation>
    <scope>NUCLEOTIDE SEQUENCE [LARGE SCALE GENOMIC DNA]</scope>
    <source>
        <strain evidence="3">cv. Victoria</strain>
        <tissue evidence="2">Leaf</tissue>
    </source>
</reference>
<dbReference type="Proteomes" id="UP000324897">
    <property type="component" value="Chromosome 4"/>
</dbReference>
<sequence length="86" mass="9226">MGKRDGNLWRGGEHRGTNKQSGRSGIDAVAADGVAPNPGDPGYPLVLHFSPSCVALVLMTEFAQVELFEVLKDDKCLPEYQVQAIG</sequence>
<dbReference type="EMBL" id="RWGY01000007">
    <property type="protein sequence ID" value="TVU39646.1"/>
    <property type="molecule type" value="Genomic_DNA"/>
</dbReference>
<protein>
    <submittedName>
        <fullName evidence="2">Uncharacterized protein</fullName>
    </submittedName>
</protein>
<evidence type="ECO:0000313" key="3">
    <source>
        <dbReference type="Proteomes" id="UP000324897"/>
    </source>
</evidence>
<name>A0A5J9VVJ0_9POAL</name>
<accession>A0A5J9VVJ0</accession>
<feature type="region of interest" description="Disordered" evidence="1">
    <location>
        <begin position="1"/>
        <end position="35"/>
    </location>
</feature>
<evidence type="ECO:0000256" key="1">
    <source>
        <dbReference type="SAM" id="MobiDB-lite"/>
    </source>
</evidence>
<dbReference type="AlphaFoldDB" id="A0A5J9VVJ0"/>
<evidence type="ECO:0000313" key="2">
    <source>
        <dbReference type="EMBL" id="TVU39646.1"/>
    </source>
</evidence>
<comment type="caution">
    <text evidence="2">The sequence shown here is derived from an EMBL/GenBank/DDBJ whole genome shotgun (WGS) entry which is preliminary data.</text>
</comment>